<protein>
    <submittedName>
        <fullName evidence="2">Uncharacterized protein</fullName>
    </submittedName>
</protein>
<sequence>MGLFGKKKSTNEQSTPAASKKAPYIVSEELDLSRHPAVWHIVWSDGRKETTRKHP</sequence>
<organism evidence="2 3">
    <name type="scientific">Streptomyces johnsoniae</name>
    <dbReference type="NCBI Taxonomy" id="3075532"/>
    <lineage>
        <taxon>Bacteria</taxon>
        <taxon>Bacillati</taxon>
        <taxon>Actinomycetota</taxon>
        <taxon>Actinomycetes</taxon>
        <taxon>Kitasatosporales</taxon>
        <taxon>Streptomycetaceae</taxon>
        <taxon>Streptomyces</taxon>
    </lineage>
</organism>
<evidence type="ECO:0000313" key="3">
    <source>
        <dbReference type="Proteomes" id="UP001183615"/>
    </source>
</evidence>
<dbReference type="EMBL" id="JAVREV010000016">
    <property type="protein sequence ID" value="MDT0445955.1"/>
    <property type="molecule type" value="Genomic_DNA"/>
</dbReference>
<feature type="region of interest" description="Disordered" evidence="1">
    <location>
        <begin position="1"/>
        <end position="22"/>
    </location>
</feature>
<comment type="caution">
    <text evidence="2">The sequence shown here is derived from an EMBL/GenBank/DDBJ whole genome shotgun (WGS) entry which is preliminary data.</text>
</comment>
<evidence type="ECO:0000256" key="1">
    <source>
        <dbReference type="SAM" id="MobiDB-lite"/>
    </source>
</evidence>
<accession>A0ABU2SD04</accession>
<reference evidence="3" key="1">
    <citation type="submission" date="2023-07" db="EMBL/GenBank/DDBJ databases">
        <title>30 novel species of actinomycetes from the DSMZ collection.</title>
        <authorList>
            <person name="Nouioui I."/>
        </authorList>
    </citation>
    <scope>NUCLEOTIDE SEQUENCE [LARGE SCALE GENOMIC DNA]</scope>
    <source>
        <strain evidence="3">DSM 41886</strain>
    </source>
</reference>
<evidence type="ECO:0000313" key="2">
    <source>
        <dbReference type="EMBL" id="MDT0445955.1"/>
    </source>
</evidence>
<gene>
    <name evidence="2" type="ORF">RM779_25665</name>
</gene>
<name>A0ABU2SD04_9ACTN</name>
<keyword evidence="3" id="KW-1185">Reference proteome</keyword>
<proteinExistence type="predicted"/>
<dbReference type="RefSeq" id="WP_311620130.1">
    <property type="nucleotide sequence ID" value="NZ_JAVREV010000016.1"/>
</dbReference>
<dbReference type="Proteomes" id="UP001183615">
    <property type="component" value="Unassembled WGS sequence"/>
</dbReference>